<protein>
    <submittedName>
        <fullName evidence="2">DNA-binding MarR family transcriptional regulator</fullName>
    </submittedName>
</protein>
<dbReference type="Pfam" id="PF12802">
    <property type="entry name" value="MarR_2"/>
    <property type="match status" value="1"/>
</dbReference>
<proteinExistence type="predicted"/>
<dbReference type="EMBL" id="JADBDZ010000001">
    <property type="protein sequence ID" value="MBE1537025.1"/>
    <property type="molecule type" value="Genomic_DNA"/>
</dbReference>
<dbReference type="Gene3D" id="1.10.10.10">
    <property type="entry name" value="Winged helix-like DNA-binding domain superfamily/Winged helix DNA-binding domain"/>
    <property type="match status" value="1"/>
</dbReference>
<dbReference type="InterPro" id="IPR000835">
    <property type="entry name" value="HTH_MarR-typ"/>
</dbReference>
<dbReference type="Proteomes" id="UP000627838">
    <property type="component" value="Unassembled WGS sequence"/>
</dbReference>
<dbReference type="InterPro" id="IPR036388">
    <property type="entry name" value="WH-like_DNA-bd_sf"/>
</dbReference>
<dbReference type="SUPFAM" id="SSF46785">
    <property type="entry name" value="Winged helix' DNA-binding domain"/>
    <property type="match status" value="1"/>
</dbReference>
<comment type="caution">
    <text evidence="2">The sequence shown here is derived from an EMBL/GenBank/DDBJ whole genome shotgun (WGS) entry which is preliminary data.</text>
</comment>
<keyword evidence="3" id="KW-1185">Reference proteome</keyword>
<dbReference type="GO" id="GO:0003677">
    <property type="term" value="F:DNA binding"/>
    <property type="evidence" value="ECO:0007669"/>
    <property type="project" value="UniProtKB-KW"/>
</dbReference>
<evidence type="ECO:0000313" key="3">
    <source>
        <dbReference type="Proteomes" id="UP000627838"/>
    </source>
</evidence>
<organism evidence="2 3">
    <name type="scientific">Actinomadura algeriensis</name>
    <dbReference type="NCBI Taxonomy" id="1679523"/>
    <lineage>
        <taxon>Bacteria</taxon>
        <taxon>Bacillati</taxon>
        <taxon>Actinomycetota</taxon>
        <taxon>Actinomycetes</taxon>
        <taxon>Streptosporangiales</taxon>
        <taxon>Thermomonosporaceae</taxon>
        <taxon>Actinomadura</taxon>
    </lineage>
</organism>
<dbReference type="InterPro" id="IPR036390">
    <property type="entry name" value="WH_DNA-bd_sf"/>
</dbReference>
<name>A0ABR9K2D4_9ACTN</name>
<keyword evidence="2" id="KW-0238">DNA-binding</keyword>
<feature type="domain" description="HTH marR-type" evidence="1">
    <location>
        <begin position="16"/>
        <end position="115"/>
    </location>
</feature>
<dbReference type="SMART" id="SM00347">
    <property type="entry name" value="HTH_MARR"/>
    <property type="match status" value="1"/>
</dbReference>
<evidence type="ECO:0000259" key="1">
    <source>
        <dbReference type="SMART" id="SM00347"/>
    </source>
</evidence>
<reference evidence="2 3" key="1">
    <citation type="submission" date="2020-10" db="EMBL/GenBank/DDBJ databases">
        <title>Sequencing the genomes of 1000 actinobacteria strains.</title>
        <authorList>
            <person name="Klenk H.-P."/>
        </authorList>
    </citation>
    <scope>NUCLEOTIDE SEQUENCE [LARGE SCALE GENOMIC DNA]</scope>
    <source>
        <strain evidence="2 3">DSM 46744</strain>
    </source>
</reference>
<evidence type="ECO:0000313" key="2">
    <source>
        <dbReference type="EMBL" id="MBE1537025.1"/>
    </source>
</evidence>
<sequence length="136" mass="14342">MLLVVQGRMMSDAVEARLAPLGLALRTMGFLGHLARSPGISFTDLAARARITVQSTHTIAARLAEDGLIDAAGRTRGRAATLRLTEAGWLKLAEAEQAIAELDAERFGPDAAPAWQALAQALFTVARTELPAPPAS</sequence>
<gene>
    <name evidence="2" type="ORF">H4W34_006858</name>
</gene>
<dbReference type="RefSeq" id="WP_192762965.1">
    <property type="nucleotide sequence ID" value="NZ_JADBDZ010000001.1"/>
</dbReference>
<accession>A0ABR9K2D4</accession>